<proteinExistence type="predicted"/>
<feature type="transmembrane region" description="Helical" evidence="2">
    <location>
        <begin position="6"/>
        <end position="26"/>
    </location>
</feature>
<reference evidence="3 4" key="1">
    <citation type="journal article" date="2015" name="Int. J. Syst. Evol. Microbiol.">
        <title>Sphingomonas hengshuiensis sp. nov., isolated from lake wetland.</title>
        <authorList>
            <person name="Wei S."/>
            <person name="Wang T."/>
            <person name="Liu H."/>
            <person name="Zhang C."/>
            <person name="Guo J."/>
            <person name="Wang Q."/>
            <person name="Liang K."/>
            <person name="Zhang Z."/>
        </authorList>
    </citation>
    <scope>NUCLEOTIDE SEQUENCE [LARGE SCALE GENOMIC DNA]</scope>
    <source>
        <strain evidence="3 4">WHSC-8</strain>
    </source>
</reference>
<reference evidence="3 4" key="2">
    <citation type="submission" date="2015-02" db="EMBL/GenBank/DDBJ databases">
        <title>The complete genome of Sphingomonas hengshuiensis sp. WHSC-8 isolated from soil of Hengshui Lake.</title>
        <authorList>
            <person name="Wei S."/>
            <person name="Guo J."/>
            <person name="Su C."/>
            <person name="Wu R."/>
            <person name="Zhang Z."/>
            <person name="Liang K."/>
            <person name="Li H."/>
            <person name="Wang T."/>
            <person name="Liu H."/>
            <person name="Zhang C."/>
            <person name="Li Z."/>
            <person name="Wang Q."/>
            <person name="Meng J."/>
        </authorList>
    </citation>
    <scope>NUCLEOTIDE SEQUENCE [LARGE SCALE GENOMIC DNA]</scope>
    <source>
        <strain evidence="3 4">WHSC-8</strain>
    </source>
</reference>
<dbReference type="EMBL" id="CP010836">
    <property type="protein sequence ID" value="AJP71963.1"/>
    <property type="molecule type" value="Genomic_DNA"/>
</dbReference>
<keyword evidence="2" id="KW-1133">Transmembrane helix</keyword>
<dbReference type="Pfam" id="PF06667">
    <property type="entry name" value="PspB"/>
    <property type="match status" value="1"/>
</dbReference>
<keyword evidence="2" id="KW-0812">Transmembrane</keyword>
<name>A0A7U4J851_9SPHN</name>
<protein>
    <submittedName>
        <fullName evidence="3">Phage-shock protein</fullName>
    </submittedName>
</protein>
<dbReference type="Proteomes" id="UP000032300">
    <property type="component" value="Chromosome"/>
</dbReference>
<dbReference type="NCBIfam" id="TIGR02976">
    <property type="entry name" value="phageshock_pspB"/>
    <property type="match status" value="1"/>
</dbReference>
<feature type="region of interest" description="Disordered" evidence="1">
    <location>
        <begin position="68"/>
        <end position="88"/>
    </location>
</feature>
<dbReference type="GO" id="GO:0009271">
    <property type="term" value="P:phage shock"/>
    <property type="evidence" value="ECO:0007669"/>
    <property type="project" value="InterPro"/>
</dbReference>
<evidence type="ECO:0000313" key="4">
    <source>
        <dbReference type="Proteomes" id="UP000032300"/>
    </source>
</evidence>
<evidence type="ECO:0000313" key="3">
    <source>
        <dbReference type="EMBL" id="AJP71963.1"/>
    </source>
</evidence>
<evidence type="ECO:0000256" key="2">
    <source>
        <dbReference type="SAM" id="Phobius"/>
    </source>
</evidence>
<evidence type="ECO:0000256" key="1">
    <source>
        <dbReference type="SAM" id="MobiDB-lite"/>
    </source>
</evidence>
<accession>A0A7U4J851</accession>
<sequence>MDEIIIPILAIGILFLGLPWLVFHYVTKWKQAATITGEDEKLLDELHYTARRLEERLMTIERIIAADNPDFRPSQPQSPSPYDISRRN</sequence>
<dbReference type="AlphaFoldDB" id="A0A7U4J851"/>
<keyword evidence="2" id="KW-0472">Membrane</keyword>
<dbReference type="RefSeq" id="WP_044331828.1">
    <property type="nucleotide sequence ID" value="NZ_CP010836.1"/>
</dbReference>
<keyword evidence="4" id="KW-1185">Reference proteome</keyword>
<gene>
    <name evidence="3" type="ORF">TS85_09450</name>
</gene>
<organism evidence="3 4">
    <name type="scientific">Sphingomonas hengshuiensis</name>
    <dbReference type="NCBI Taxonomy" id="1609977"/>
    <lineage>
        <taxon>Bacteria</taxon>
        <taxon>Pseudomonadati</taxon>
        <taxon>Pseudomonadota</taxon>
        <taxon>Alphaproteobacteria</taxon>
        <taxon>Sphingomonadales</taxon>
        <taxon>Sphingomonadaceae</taxon>
        <taxon>Sphingomonas</taxon>
    </lineage>
</organism>
<dbReference type="OrthoDB" id="7365677at2"/>
<dbReference type="InterPro" id="IPR009554">
    <property type="entry name" value="Phageshock_PspB"/>
</dbReference>
<dbReference type="GO" id="GO:0006355">
    <property type="term" value="P:regulation of DNA-templated transcription"/>
    <property type="evidence" value="ECO:0007669"/>
    <property type="project" value="InterPro"/>
</dbReference>
<dbReference type="KEGG" id="sphi:TS85_09450"/>